<keyword evidence="4" id="KW-0067">ATP-binding</keyword>
<reference evidence="10" key="1">
    <citation type="submission" date="2020-09" db="EMBL/GenBank/DDBJ databases">
        <title>A novel bacterium of genus Hazenella, isolated from South China Sea.</title>
        <authorList>
            <person name="Huang H."/>
            <person name="Mo K."/>
            <person name="Hu Y."/>
        </authorList>
    </citation>
    <scope>NUCLEOTIDE SEQUENCE</scope>
    <source>
        <strain evidence="10">IB182357</strain>
    </source>
</reference>
<keyword evidence="11" id="KW-1185">Reference proteome</keyword>
<evidence type="ECO:0000313" key="10">
    <source>
        <dbReference type="EMBL" id="MBD1372681.1"/>
    </source>
</evidence>
<feature type="transmembrane region" description="Helical" evidence="7">
    <location>
        <begin position="180"/>
        <end position="203"/>
    </location>
</feature>
<feature type="transmembrane region" description="Helical" evidence="7">
    <location>
        <begin position="286"/>
        <end position="307"/>
    </location>
</feature>
<feature type="domain" description="ABC transmembrane type-1" evidence="9">
    <location>
        <begin position="181"/>
        <end position="456"/>
    </location>
</feature>
<evidence type="ECO:0000256" key="1">
    <source>
        <dbReference type="ARBA" id="ARBA00004651"/>
    </source>
</evidence>
<dbReference type="SMART" id="SM00382">
    <property type="entry name" value="AAA"/>
    <property type="match status" value="1"/>
</dbReference>
<comment type="subcellular location">
    <subcellularLocation>
        <location evidence="1">Cell membrane</location>
        <topology evidence="1">Multi-pass membrane protein</topology>
    </subcellularLocation>
</comment>
<dbReference type="GO" id="GO:0005886">
    <property type="term" value="C:plasma membrane"/>
    <property type="evidence" value="ECO:0007669"/>
    <property type="project" value="UniProtKB-SubCell"/>
</dbReference>
<dbReference type="InterPro" id="IPR027417">
    <property type="entry name" value="P-loop_NTPase"/>
</dbReference>
<keyword evidence="2 7" id="KW-0812">Transmembrane</keyword>
<dbReference type="EMBL" id="JACXAH010000013">
    <property type="protein sequence ID" value="MBD1372681.1"/>
    <property type="molecule type" value="Genomic_DNA"/>
</dbReference>
<feature type="transmembrane region" description="Helical" evidence="7">
    <location>
        <begin position="108"/>
        <end position="126"/>
    </location>
</feature>
<evidence type="ECO:0000259" key="8">
    <source>
        <dbReference type="PROSITE" id="PS50893"/>
    </source>
</evidence>
<feature type="domain" description="ABC transporter" evidence="8">
    <location>
        <begin position="491"/>
        <end position="695"/>
    </location>
</feature>
<evidence type="ECO:0000256" key="7">
    <source>
        <dbReference type="SAM" id="Phobius"/>
    </source>
</evidence>
<evidence type="ECO:0000256" key="2">
    <source>
        <dbReference type="ARBA" id="ARBA00022692"/>
    </source>
</evidence>
<dbReference type="GO" id="GO:0140359">
    <property type="term" value="F:ABC-type transporter activity"/>
    <property type="evidence" value="ECO:0007669"/>
    <property type="project" value="InterPro"/>
</dbReference>
<dbReference type="PANTHER" id="PTHR24221">
    <property type="entry name" value="ATP-BINDING CASSETTE SUB-FAMILY B"/>
    <property type="match status" value="1"/>
</dbReference>
<evidence type="ECO:0000256" key="6">
    <source>
        <dbReference type="ARBA" id="ARBA00023136"/>
    </source>
</evidence>
<gene>
    <name evidence="10" type="ORF">IC620_09970</name>
</gene>
<dbReference type="RefSeq" id="WP_191142088.1">
    <property type="nucleotide sequence ID" value="NZ_JACXAH010000013.1"/>
</dbReference>
<dbReference type="SUPFAM" id="SSF52540">
    <property type="entry name" value="P-loop containing nucleoside triphosphate hydrolases"/>
    <property type="match status" value="1"/>
</dbReference>
<feature type="transmembrane region" description="Helical" evidence="7">
    <location>
        <begin position="313"/>
        <end position="332"/>
    </location>
</feature>
<dbReference type="GO" id="GO:0015833">
    <property type="term" value="P:peptide transport"/>
    <property type="evidence" value="ECO:0007669"/>
    <property type="project" value="InterPro"/>
</dbReference>
<sequence>MKRQYVFLLFMMLLMGSLICVPIVQAESPSLDQQEQLAKEQMDEGGIPGVFITIENSTHLNRKAGLIALWILGIGLLISLTATYFTVKTCYQHIRRGLKFKSNKRKTIIGVLLSFMLMIGITYSIIQVPKILMNGMSWPALFVWLPESVKWAYYMTLTSLWTSYLYLISKFVIQKQEQNYLLIILGLLSFLSGLGNFLIIYSINVAITSDIGIQALLYFSIGILLYVGGQQVVRKNLIELTNKVIYKKRMDIIDRLLKTSYEDFEKIEGGKIQATLNNDTEVVSRFINIVVTGVTSLATIICCFLYLGYISFYGLILSITIILLIASIYYFAGIYANRVGEKARDIENSFFQFIDDLVKGFKELSFYEKRKLEFQSDIREICDDYRVNRGKANIAFANMFVIGELLFTAAIGVIAFLFPIVFTDMETSALTTFIFVLLYMTGPVHGILNTLPDLINVRISWRRINDFLNQLSTLKFMQTGQELELKHEFELILDGVEYSYGEVVDHAFRVGPIDYQVRSGEVLFITGGNGSGKSTLAKLLTGLYSPTSGEIRLNGKEIHANELSQYCSAIFSDFHLFEKLYGIQCEDRHDEIQKYLKVLQMDHKLHIKNGRFNTIKLSTGQKKRLALLISYLEDKPIYLFDEWAADQDPEFRKFFYQVLIKDLKARGKCVIAITHDDYYFGVADKTLKLELGKVV</sequence>
<dbReference type="Pfam" id="PF00005">
    <property type="entry name" value="ABC_tran"/>
    <property type="match status" value="1"/>
</dbReference>
<name>A0A926N9J6_9BACL</name>
<dbReference type="PROSITE" id="PS50929">
    <property type="entry name" value="ABC_TM1F"/>
    <property type="match status" value="1"/>
</dbReference>
<organism evidence="10 11">
    <name type="scientific">Polycladospora coralii</name>
    <dbReference type="NCBI Taxonomy" id="2771432"/>
    <lineage>
        <taxon>Bacteria</taxon>
        <taxon>Bacillati</taxon>
        <taxon>Bacillota</taxon>
        <taxon>Bacilli</taxon>
        <taxon>Bacillales</taxon>
        <taxon>Thermoactinomycetaceae</taxon>
        <taxon>Polycladospora</taxon>
    </lineage>
</organism>
<dbReference type="GO" id="GO:1904680">
    <property type="term" value="F:peptide transmembrane transporter activity"/>
    <property type="evidence" value="ECO:0007669"/>
    <property type="project" value="InterPro"/>
</dbReference>
<dbReference type="InterPro" id="IPR036640">
    <property type="entry name" value="ABC1_TM_sf"/>
</dbReference>
<protein>
    <submittedName>
        <fullName evidence="10">Cyclic peptide export ABC transporter</fullName>
    </submittedName>
</protein>
<dbReference type="Gene3D" id="3.40.50.300">
    <property type="entry name" value="P-loop containing nucleotide triphosphate hydrolases"/>
    <property type="match status" value="1"/>
</dbReference>
<evidence type="ECO:0000313" key="11">
    <source>
        <dbReference type="Proteomes" id="UP000661691"/>
    </source>
</evidence>
<dbReference type="GO" id="GO:0016887">
    <property type="term" value="F:ATP hydrolysis activity"/>
    <property type="evidence" value="ECO:0007669"/>
    <property type="project" value="InterPro"/>
</dbReference>
<dbReference type="NCBIfam" id="TIGR01194">
    <property type="entry name" value="cyc_pep_trnsptr"/>
    <property type="match status" value="1"/>
</dbReference>
<dbReference type="GO" id="GO:0034040">
    <property type="term" value="F:ATPase-coupled lipid transmembrane transporter activity"/>
    <property type="evidence" value="ECO:0007669"/>
    <property type="project" value="TreeGrafter"/>
</dbReference>
<dbReference type="Gene3D" id="1.20.1560.10">
    <property type="entry name" value="ABC transporter type 1, transmembrane domain"/>
    <property type="match status" value="1"/>
</dbReference>
<keyword evidence="6 7" id="KW-0472">Membrane</keyword>
<dbReference type="InterPro" id="IPR005898">
    <property type="entry name" value="Cyc_pep_transpt_SyrD/YojI"/>
</dbReference>
<feature type="transmembrane region" description="Helical" evidence="7">
    <location>
        <begin position="67"/>
        <end position="87"/>
    </location>
</feature>
<feature type="transmembrane region" description="Helical" evidence="7">
    <location>
        <begin position="395"/>
        <end position="422"/>
    </location>
</feature>
<evidence type="ECO:0000259" key="9">
    <source>
        <dbReference type="PROSITE" id="PS50929"/>
    </source>
</evidence>
<dbReference type="AlphaFoldDB" id="A0A926N9J6"/>
<dbReference type="InterPro" id="IPR003593">
    <property type="entry name" value="AAA+_ATPase"/>
</dbReference>
<feature type="transmembrane region" description="Helical" evidence="7">
    <location>
        <begin position="151"/>
        <end position="168"/>
    </location>
</feature>
<dbReference type="InterPro" id="IPR011527">
    <property type="entry name" value="ABC1_TM_dom"/>
</dbReference>
<dbReference type="PROSITE" id="PS50893">
    <property type="entry name" value="ABC_TRANSPORTER_2"/>
    <property type="match status" value="1"/>
</dbReference>
<proteinExistence type="predicted"/>
<accession>A0A926N9J6</accession>
<dbReference type="InterPro" id="IPR003439">
    <property type="entry name" value="ABC_transporter-like_ATP-bd"/>
</dbReference>
<comment type="caution">
    <text evidence="10">The sequence shown here is derived from an EMBL/GenBank/DDBJ whole genome shotgun (WGS) entry which is preliminary data.</text>
</comment>
<feature type="transmembrane region" description="Helical" evidence="7">
    <location>
        <begin position="428"/>
        <end position="448"/>
    </location>
</feature>
<evidence type="ECO:0000256" key="5">
    <source>
        <dbReference type="ARBA" id="ARBA00022989"/>
    </source>
</evidence>
<dbReference type="PANTHER" id="PTHR24221:SF654">
    <property type="entry name" value="ATP-BINDING CASSETTE SUB-FAMILY B MEMBER 6"/>
    <property type="match status" value="1"/>
</dbReference>
<keyword evidence="5 7" id="KW-1133">Transmembrane helix</keyword>
<dbReference type="SUPFAM" id="SSF90123">
    <property type="entry name" value="ABC transporter transmembrane region"/>
    <property type="match status" value="1"/>
</dbReference>
<dbReference type="GO" id="GO:0005524">
    <property type="term" value="F:ATP binding"/>
    <property type="evidence" value="ECO:0007669"/>
    <property type="project" value="UniProtKB-KW"/>
</dbReference>
<keyword evidence="3" id="KW-0547">Nucleotide-binding</keyword>
<evidence type="ECO:0000256" key="4">
    <source>
        <dbReference type="ARBA" id="ARBA00022840"/>
    </source>
</evidence>
<evidence type="ECO:0000256" key="3">
    <source>
        <dbReference type="ARBA" id="ARBA00022741"/>
    </source>
</evidence>
<dbReference type="InterPro" id="IPR039421">
    <property type="entry name" value="Type_1_exporter"/>
</dbReference>
<dbReference type="Proteomes" id="UP000661691">
    <property type="component" value="Unassembled WGS sequence"/>
</dbReference>
<feature type="transmembrane region" description="Helical" evidence="7">
    <location>
        <begin position="215"/>
        <end position="233"/>
    </location>
</feature>